<dbReference type="PANTHER" id="PTHR13244">
    <property type="entry name" value="ZINC FINGER MYND DOMAIN CONTAINING PROTEIN 10"/>
    <property type="match status" value="1"/>
</dbReference>
<feature type="region of interest" description="Disordered" evidence="5">
    <location>
        <begin position="430"/>
        <end position="459"/>
    </location>
</feature>
<evidence type="ECO:0000256" key="5">
    <source>
        <dbReference type="SAM" id="MobiDB-lite"/>
    </source>
</evidence>
<dbReference type="PROSITE" id="PS01360">
    <property type="entry name" value="ZF_MYND_1"/>
    <property type="match status" value="1"/>
</dbReference>
<reference evidence="7" key="1">
    <citation type="submission" date="2021-01" db="EMBL/GenBank/DDBJ databases">
        <authorList>
            <person name="Corre E."/>
            <person name="Pelletier E."/>
            <person name="Niang G."/>
            <person name="Scheremetjew M."/>
            <person name="Finn R."/>
            <person name="Kale V."/>
            <person name="Holt S."/>
            <person name="Cochrane G."/>
            <person name="Meng A."/>
            <person name="Brown T."/>
            <person name="Cohen L."/>
        </authorList>
    </citation>
    <scope>NUCLEOTIDE SEQUENCE</scope>
    <source>
        <strain evidence="7">S3</strain>
    </source>
</reference>
<dbReference type="Gene3D" id="6.10.140.2220">
    <property type="match status" value="1"/>
</dbReference>
<dbReference type="InterPro" id="IPR052298">
    <property type="entry name" value="ZMYND10"/>
</dbReference>
<sequence>MIETLKQIDLKEYGSKQWFSQHENLDRLNIQAHKNAMGASDEFVMDQFVSHDKVSLLVESLLTAEVWKQKVFPLIKEDVAKISSLKSYICMYHEASICNLLEIMLYHRTACENSEDALVELIDYCYRKFVAITHKADEYEKRRDKAPEKVDPRAYLEQNAVEELEKQAEEIDLSCSMIALSLVRFITDHLESLSVPVVHQLMENNDMPCMLVPLLELKPWLRKNAKGETEKFEDQKWQVVPPSESSKLTKIEAQIWLSIYNMFLSQDGNRKYEITTFRKSNLLRLRKYLNEQLLDQLPMLTAMLRALEEMSMMGDNPIGQTNSFIVQQLPEMRVKIMRDRDWPAIAKYQMQNFFNTEVNNPKDELDSLMKLYSSDAYDNFMDDPKCACCGDGATQRCSRCKGEWYCSRECQLKQWKQHKKMCEMLSQMKQEETKRKEVQREVIKEQQEAKKKPLIEELN</sequence>
<evidence type="ECO:0000313" key="7">
    <source>
        <dbReference type="EMBL" id="CAE0329839.1"/>
    </source>
</evidence>
<name>A0A7S3N1S5_9SPIT</name>
<protein>
    <recommendedName>
        <fullName evidence="6">MYND-type domain-containing protein</fullName>
    </recommendedName>
</protein>
<evidence type="ECO:0000256" key="1">
    <source>
        <dbReference type="ARBA" id="ARBA00022723"/>
    </source>
</evidence>
<dbReference type="InterPro" id="IPR002893">
    <property type="entry name" value="Znf_MYND"/>
</dbReference>
<dbReference type="PROSITE" id="PS50865">
    <property type="entry name" value="ZF_MYND_2"/>
    <property type="match status" value="1"/>
</dbReference>
<dbReference type="GO" id="GO:0005737">
    <property type="term" value="C:cytoplasm"/>
    <property type="evidence" value="ECO:0007669"/>
    <property type="project" value="TreeGrafter"/>
</dbReference>
<evidence type="ECO:0000259" key="6">
    <source>
        <dbReference type="PROSITE" id="PS50865"/>
    </source>
</evidence>
<proteinExistence type="predicted"/>
<dbReference type="EMBL" id="HBIH01026020">
    <property type="protein sequence ID" value="CAE0329839.1"/>
    <property type="molecule type" value="Transcribed_RNA"/>
</dbReference>
<keyword evidence="2 4" id="KW-0863">Zinc-finger</keyword>
<feature type="domain" description="MYND-type" evidence="6">
    <location>
        <begin position="386"/>
        <end position="422"/>
    </location>
</feature>
<evidence type="ECO:0000256" key="2">
    <source>
        <dbReference type="ARBA" id="ARBA00022771"/>
    </source>
</evidence>
<dbReference type="PANTHER" id="PTHR13244:SF7">
    <property type="entry name" value="ZINC FINGER MYND DOMAIN-CONTAINING PROTEIN 10"/>
    <property type="match status" value="1"/>
</dbReference>
<evidence type="ECO:0000256" key="4">
    <source>
        <dbReference type="PROSITE-ProRule" id="PRU00134"/>
    </source>
</evidence>
<keyword evidence="1" id="KW-0479">Metal-binding</keyword>
<dbReference type="AlphaFoldDB" id="A0A7S3N1S5"/>
<dbReference type="Pfam" id="PF01753">
    <property type="entry name" value="zf-MYND"/>
    <property type="match status" value="1"/>
</dbReference>
<keyword evidence="3" id="KW-0862">Zinc</keyword>
<evidence type="ECO:0000256" key="3">
    <source>
        <dbReference type="ARBA" id="ARBA00022833"/>
    </source>
</evidence>
<dbReference type="GO" id="GO:0008270">
    <property type="term" value="F:zinc ion binding"/>
    <property type="evidence" value="ECO:0007669"/>
    <property type="project" value="UniProtKB-KW"/>
</dbReference>
<dbReference type="SUPFAM" id="SSF144232">
    <property type="entry name" value="HIT/MYND zinc finger-like"/>
    <property type="match status" value="1"/>
</dbReference>
<gene>
    <name evidence="7" type="ORF">SINC0208_LOCUS10469</name>
</gene>
<accession>A0A7S3N1S5</accession>
<organism evidence="7">
    <name type="scientific">Strombidium inclinatum</name>
    <dbReference type="NCBI Taxonomy" id="197538"/>
    <lineage>
        <taxon>Eukaryota</taxon>
        <taxon>Sar</taxon>
        <taxon>Alveolata</taxon>
        <taxon>Ciliophora</taxon>
        <taxon>Intramacronucleata</taxon>
        <taxon>Spirotrichea</taxon>
        <taxon>Oligotrichia</taxon>
        <taxon>Strombidiidae</taxon>
        <taxon>Strombidium</taxon>
    </lineage>
</organism>